<dbReference type="InterPro" id="IPR033130">
    <property type="entry name" value="RNase_T2_His_AS_2"/>
</dbReference>
<dbReference type="GO" id="GO:0016787">
    <property type="term" value="F:hydrolase activity"/>
    <property type="evidence" value="ECO:0007669"/>
    <property type="project" value="UniProtKB-KW"/>
</dbReference>
<dbReference type="GO" id="GO:0003723">
    <property type="term" value="F:RNA binding"/>
    <property type="evidence" value="ECO:0007669"/>
    <property type="project" value="InterPro"/>
</dbReference>
<keyword evidence="22" id="KW-1185">Reference proteome</keyword>
<feature type="region of interest" description="Disordered" evidence="18">
    <location>
        <begin position="283"/>
        <end position="308"/>
    </location>
</feature>
<dbReference type="GeneID" id="75826858"/>
<evidence type="ECO:0000256" key="6">
    <source>
        <dbReference type="ARBA" id="ARBA00022554"/>
    </source>
</evidence>
<evidence type="ECO:0000256" key="9">
    <source>
        <dbReference type="ARBA" id="ARBA00022759"/>
    </source>
</evidence>
<evidence type="ECO:0000313" key="21">
    <source>
        <dbReference type="EMBL" id="KAI6779192.1"/>
    </source>
</evidence>
<keyword evidence="5" id="KW-0963">Cytoplasm</keyword>
<proteinExistence type="inferred from homology"/>
<dbReference type="PANTHER" id="PTHR11240">
    <property type="entry name" value="RIBONUCLEASE T2"/>
    <property type="match status" value="1"/>
</dbReference>
<dbReference type="SUPFAM" id="SSF55895">
    <property type="entry name" value="Ribonuclease Rh-like"/>
    <property type="match status" value="1"/>
</dbReference>
<evidence type="ECO:0000256" key="7">
    <source>
        <dbReference type="ARBA" id="ARBA00022722"/>
    </source>
</evidence>
<evidence type="ECO:0000256" key="17">
    <source>
        <dbReference type="RuleBase" id="RU004328"/>
    </source>
</evidence>
<evidence type="ECO:0000256" key="8">
    <source>
        <dbReference type="ARBA" id="ARBA00022729"/>
    </source>
</evidence>
<dbReference type="EC" id="4.6.1.19" evidence="4"/>
<sequence>MTDGSRLLSLLTAPRSVSLVINAGIMLPVLFGALLGAGPAAATSLFADECPADAPLSCHANGDYKDTCCFNSPGGQLLLTQFWDTDPSTGPADSWTIHGLWPDNCDGSYEQFCAPQREVSNITEILTQSAPCTLKYMAKYWKDYHGDDEDFWEHEFNKHGTCISTLEPDCYADFEGRRDVVDFFKRAVMLFKTLPSYNWLAEAGILPSLTATYTLAQIQEALTAQHGHNVIINCNNNNEINELWYHYNVKGSIQEGDFIPAEPVGSPSTCKATGIKYLPKYTTGPPSTTTTTTSVPIPTGSPSQLSGKGRFYVSTDADSSGGFLISSGTWYRGGGTPATYTATPNADGETFTLSTSKGPCAVQADVLNCAASVSASDASFFGWDGSYLTYDDSNTFYATSLPSGTTQGVVYTVPKAVEIRASWIQS</sequence>
<evidence type="ECO:0000256" key="15">
    <source>
        <dbReference type="ARBA" id="ARBA00071169"/>
    </source>
</evidence>
<feature type="active site" evidence="16">
    <location>
        <position position="98"/>
    </location>
</feature>
<evidence type="ECO:0000313" key="22">
    <source>
        <dbReference type="Proteomes" id="UP001055219"/>
    </source>
</evidence>
<evidence type="ECO:0000256" key="3">
    <source>
        <dbReference type="ARBA" id="ARBA00007469"/>
    </source>
</evidence>
<keyword evidence="19" id="KW-0812">Transmembrane</keyword>
<dbReference type="EMBL" id="JAGIXG020000051">
    <property type="protein sequence ID" value="KAI6779192.1"/>
    <property type="molecule type" value="Genomic_DNA"/>
</dbReference>
<keyword evidence="7" id="KW-0540">Nuclease</keyword>
<comment type="subcellular location">
    <subcellularLocation>
        <location evidence="2">Cytoplasm</location>
    </subcellularLocation>
    <subcellularLocation>
        <location evidence="1">Vacuole lumen</location>
    </subcellularLocation>
</comment>
<dbReference type="InterPro" id="IPR001568">
    <property type="entry name" value="RNase_T2-like"/>
</dbReference>
<organism evidence="21 22">
    <name type="scientific">Emericellopsis cladophorae</name>
    <dbReference type="NCBI Taxonomy" id="2686198"/>
    <lineage>
        <taxon>Eukaryota</taxon>
        <taxon>Fungi</taxon>
        <taxon>Dikarya</taxon>
        <taxon>Ascomycota</taxon>
        <taxon>Pezizomycotina</taxon>
        <taxon>Sordariomycetes</taxon>
        <taxon>Hypocreomycetidae</taxon>
        <taxon>Hypocreales</taxon>
        <taxon>Bionectriaceae</taxon>
        <taxon>Emericellopsis</taxon>
    </lineage>
</organism>
<keyword evidence="13" id="KW-0456">Lyase</keyword>
<evidence type="ECO:0000256" key="1">
    <source>
        <dbReference type="ARBA" id="ARBA00004410"/>
    </source>
</evidence>
<evidence type="ECO:0000256" key="4">
    <source>
        <dbReference type="ARBA" id="ARBA00012571"/>
    </source>
</evidence>
<evidence type="ECO:0000256" key="10">
    <source>
        <dbReference type="ARBA" id="ARBA00022801"/>
    </source>
</evidence>
<accession>A0A9Q0BAU3</accession>
<protein>
    <recommendedName>
        <fullName evidence="15">Ribonuclease T2-like</fullName>
        <ecNumber evidence="4">4.6.1.19</ecNumber>
    </recommendedName>
</protein>
<keyword evidence="19" id="KW-1133">Transmembrane helix</keyword>
<dbReference type="InterPro" id="IPR036430">
    <property type="entry name" value="RNase_T2-like_sf"/>
</dbReference>
<evidence type="ECO:0000256" key="12">
    <source>
        <dbReference type="ARBA" id="ARBA00023180"/>
    </source>
</evidence>
<evidence type="ECO:0000256" key="19">
    <source>
        <dbReference type="SAM" id="Phobius"/>
    </source>
</evidence>
<feature type="domain" description="RNase T2-like C-terminal" evidence="20">
    <location>
        <begin position="304"/>
        <end position="423"/>
    </location>
</feature>
<evidence type="ECO:0000259" key="20">
    <source>
        <dbReference type="Pfam" id="PF25488"/>
    </source>
</evidence>
<keyword evidence="11" id="KW-1015">Disulfide bond</keyword>
<dbReference type="FunFam" id="3.90.730.10:FF:000004">
    <property type="entry name" value="Ribonuclease T2-like"/>
    <property type="match status" value="1"/>
</dbReference>
<feature type="active site" evidence="16">
    <location>
        <position position="159"/>
    </location>
</feature>
<dbReference type="InterPro" id="IPR018188">
    <property type="entry name" value="RNase_T2_His_AS_1"/>
</dbReference>
<feature type="active site" evidence="16">
    <location>
        <position position="155"/>
    </location>
</feature>
<dbReference type="GO" id="GO:0033897">
    <property type="term" value="F:ribonuclease T2 activity"/>
    <property type="evidence" value="ECO:0007669"/>
    <property type="project" value="UniProtKB-EC"/>
</dbReference>
<dbReference type="Pfam" id="PF00445">
    <property type="entry name" value="Ribonuclease_T2"/>
    <property type="match status" value="1"/>
</dbReference>
<comment type="function">
    <text evidence="14">Rnase which modulates cell survival under stress conditions. Released from the vacuole to the cytoplasm during stress to promote tRNA and rRNA cleavage and to activate separately a downstream pathway that promotes cell death. Involved in cell size, vacuolar morphology and growth at high temperatures and high salt concentration.</text>
</comment>
<dbReference type="PROSITE" id="PS00530">
    <property type="entry name" value="RNASE_T2_1"/>
    <property type="match status" value="1"/>
</dbReference>
<gene>
    <name evidence="21" type="ORF">J7T54_000338</name>
</gene>
<dbReference type="GO" id="GO:0005775">
    <property type="term" value="C:vacuolar lumen"/>
    <property type="evidence" value="ECO:0007669"/>
    <property type="project" value="UniProtKB-SubCell"/>
</dbReference>
<feature type="compositionally biased region" description="Low complexity" evidence="18">
    <location>
        <begin position="283"/>
        <end position="303"/>
    </location>
</feature>
<evidence type="ECO:0000256" key="2">
    <source>
        <dbReference type="ARBA" id="ARBA00004496"/>
    </source>
</evidence>
<comment type="similarity">
    <text evidence="3 17">Belongs to the RNase T2 family.</text>
</comment>
<name>A0A9Q0BAU3_9HYPO</name>
<keyword evidence="12" id="KW-0325">Glycoprotein</keyword>
<dbReference type="PANTHER" id="PTHR11240:SF22">
    <property type="entry name" value="RIBONUCLEASE T2"/>
    <property type="match status" value="1"/>
</dbReference>
<evidence type="ECO:0000256" key="14">
    <source>
        <dbReference type="ARBA" id="ARBA00025494"/>
    </source>
</evidence>
<evidence type="ECO:0000256" key="16">
    <source>
        <dbReference type="PIRSR" id="PIRSR633697-1"/>
    </source>
</evidence>
<keyword evidence="19" id="KW-0472">Membrane</keyword>
<evidence type="ECO:0000256" key="18">
    <source>
        <dbReference type="SAM" id="MobiDB-lite"/>
    </source>
</evidence>
<evidence type="ECO:0000256" key="5">
    <source>
        <dbReference type="ARBA" id="ARBA00022490"/>
    </source>
</evidence>
<keyword evidence="6" id="KW-0926">Vacuole</keyword>
<evidence type="ECO:0000256" key="11">
    <source>
        <dbReference type="ARBA" id="ARBA00023157"/>
    </source>
</evidence>
<feature type="transmembrane region" description="Helical" evidence="19">
    <location>
        <begin position="20"/>
        <end position="42"/>
    </location>
</feature>
<keyword evidence="10" id="KW-0378">Hydrolase</keyword>
<dbReference type="AlphaFoldDB" id="A0A9Q0BAU3"/>
<keyword evidence="9" id="KW-0255">Endonuclease</keyword>
<reference evidence="21" key="2">
    <citation type="submission" date="2022-07" db="EMBL/GenBank/DDBJ databases">
        <authorList>
            <person name="Goncalves M.F.M."/>
            <person name="Hilario S."/>
            <person name="Van De Peer Y."/>
            <person name="Esteves A.C."/>
            <person name="Alves A."/>
        </authorList>
    </citation>
    <scope>NUCLEOTIDE SEQUENCE</scope>
    <source>
        <strain evidence="21">MUM 19.33</strain>
    </source>
</reference>
<keyword evidence="8" id="KW-0732">Signal</keyword>
<dbReference type="OrthoDB" id="435754at2759"/>
<dbReference type="Pfam" id="PF25488">
    <property type="entry name" value="RNaseT2L_C"/>
    <property type="match status" value="1"/>
</dbReference>
<reference evidence="21" key="1">
    <citation type="journal article" date="2021" name="J Fungi (Basel)">
        <title>Genomic and Metabolomic Analyses of the Marine Fungus Emericellopsis cladophorae: Insights into Saltwater Adaptability Mechanisms and Its Biosynthetic Potential.</title>
        <authorList>
            <person name="Goncalves M.F.M."/>
            <person name="Hilario S."/>
            <person name="Van de Peer Y."/>
            <person name="Esteves A.C."/>
            <person name="Alves A."/>
        </authorList>
    </citation>
    <scope>NUCLEOTIDE SEQUENCE</scope>
    <source>
        <strain evidence="21">MUM 19.33</strain>
    </source>
</reference>
<dbReference type="InterPro" id="IPR057328">
    <property type="entry name" value="RNaseT2L_C"/>
</dbReference>
<dbReference type="GO" id="GO:0005576">
    <property type="term" value="C:extracellular region"/>
    <property type="evidence" value="ECO:0007669"/>
    <property type="project" value="TreeGrafter"/>
</dbReference>
<dbReference type="Gene3D" id="3.90.730.10">
    <property type="entry name" value="Ribonuclease T2-like"/>
    <property type="match status" value="1"/>
</dbReference>
<dbReference type="InterPro" id="IPR033697">
    <property type="entry name" value="Ribonuclease_T2_eukaryotic"/>
</dbReference>
<evidence type="ECO:0000256" key="13">
    <source>
        <dbReference type="ARBA" id="ARBA00023239"/>
    </source>
</evidence>
<dbReference type="CDD" id="cd01061">
    <property type="entry name" value="RNase_T2_euk"/>
    <property type="match status" value="1"/>
</dbReference>
<dbReference type="PROSITE" id="PS00531">
    <property type="entry name" value="RNASE_T2_2"/>
    <property type="match status" value="1"/>
</dbReference>
<dbReference type="RefSeq" id="XP_051360048.1">
    <property type="nucleotide sequence ID" value="XM_051508933.1"/>
</dbReference>
<dbReference type="GO" id="GO:0006401">
    <property type="term" value="P:RNA catabolic process"/>
    <property type="evidence" value="ECO:0007669"/>
    <property type="project" value="TreeGrafter"/>
</dbReference>
<dbReference type="Proteomes" id="UP001055219">
    <property type="component" value="Unassembled WGS sequence"/>
</dbReference>
<comment type="caution">
    <text evidence="21">The sequence shown here is derived from an EMBL/GenBank/DDBJ whole genome shotgun (WGS) entry which is preliminary data.</text>
</comment>